<dbReference type="AlphaFoldDB" id="A0A9X0AAH9"/>
<dbReference type="Proteomes" id="UP001152300">
    <property type="component" value="Unassembled WGS sequence"/>
</dbReference>
<reference evidence="1" key="1">
    <citation type="submission" date="2022-11" db="EMBL/GenBank/DDBJ databases">
        <title>Genome Resource of Sclerotinia nivalis Strain SnTB1, a Plant Pathogen Isolated from American Ginseng.</title>
        <authorList>
            <person name="Fan S."/>
        </authorList>
    </citation>
    <scope>NUCLEOTIDE SEQUENCE</scope>
    <source>
        <strain evidence="1">SnTB1</strain>
    </source>
</reference>
<proteinExistence type="predicted"/>
<evidence type="ECO:0000313" key="1">
    <source>
        <dbReference type="EMBL" id="KAJ8058583.1"/>
    </source>
</evidence>
<dbReference type="EMBL" id="JAPEIS010000016">
    <property type="protein sequence ID" value="KAJ8058583.1"/>
    <property type="molecule type" value="Genomic_DNA"/>
</dbReference>
<organism evidence="1 2">
    <name type="scientific">Sclerotinia nivalis</name>
    <dbReference type="NCBI Taxonomy" id="352851"/>
    <lineage>
        <taxon>Eukaryota</taxon>
        <taxon>Fungi</taxon>
        <taxon>Dikarya</taxon>
        <taxon>Ascomycota</taxon>
        <taxon>Pezizomycotina</taxon>
        <taxon>Leotiomycetes</taxon>
        <taxon>Helotiales</taxon>
        <taxon>Sclerotiniaceae</taxon>
        <taxon>Sclerotinia</taxon>
    </lineage>
</organism>
<comment type="caution">
    <text evidence="1">The sequence shown here is derived from an EMBL/GenBank/DDBJ whole genome shotgun (WGS) entry which is preliminary data.</text>
</comment>
<sequence>MFFSFSSFSVHKIERATRGDGYIVPSEEMNLNHLLRIIIKRQKAAYIRASSKIRYFIYSLTLFPSTVLPSSSYTSILIIHLPDYVYEKFNGDFEQWSSPANNWISML</sequence>
<keyword evidence="2" id="KW-1185">Reference proteome</keyword>
<name>A0A9X0AAH9_9HELO</name>
<evidence type="ECO:0000313" key="2">
    <source>
        <dbReference type="Proteomes" id="UP001152300"/>
    </source>
</evidence>
<accession>A0A9X0AAH9</accession>
<gene>
    <name evidence="1" type="ORF">OCU04_012760</name>
</gene>
<protein>
    <submittedName>
        <fullName evidence="1">Uncharacterized protein</fullName>
    </submittedName>
</protein>